<reference evidence="1 2" key="1">
    <citation type="journal article" date="2020" name="ISME J.">
        <title>Uncovering the hidden diversity of litter-decomposition mechanisms in mushroom-forming fungi.</title>
        <authorList>
            <person name="Floudas D."/>
            <person name="Bentzer J."/>
            <person name="Ahren D."/>
            <person name="Johansson T."/>
            <person name="Persson P."/>
            <person name="Tunlid A."/>
        </authorList>
    </citation>
    <scope>NUCLEOTIDE SEQUENCE [LARGE SCALE GENOMIC DNA]</scope>
    <source>
        <strain evidence="1 2">CBS 146.42</strain>
    </source>
</reference>
<organism evidence="1 2">
    <name type="scientific">Leucocoprinus leucothites</name>
    <dbReference type="NCBI Taxonomy" id="201217"/>
    <lineage>
        <taxon>Eukaryota</taxon>
        <taxon>Fungi</taxon>
        <taxon>Dikarya</taxon>
        <taxon>Basidiomycota</taxon>
        <taxon>Agaricomycotina</taxon>
        <taxon>Agaricomycetes</taxon>
        <taxon>Agaricomycetidae</taxon>
        <taxon>Agaricales</taxon>
        <taxon>Agaricineae</taxon>
        <taxon>Agaricaceae</taxon>
        <taxon>Leucocoprinus</taxon>
    </lineage>
</organism>
<evidence type="ECO:0000313" key="2">
    <source>
        <dbReference type="Proteomes" id="UP000559027"/>
    </source>
</evidence>
<keyword evidence="2" id="KW-1185">Reference proteome</keyword>
<name>A0A8H5FZG2_9AGAR</name>
<dbReference type="OrthoDB" id="2378158at2759"/>
<accession>A0A8H5FZG2</accession>
<dbReference type="Proteomes" id="UP000559027">
    <property type="component" value="Unassembled WGS sequence"/>
</dbReference>
<protein>
    <submittedName>
        <fullName evidence="1">Uncharacterized protein</fullName>
    </submittedName>
</protein>
<comment type="caution">
    <text evidence="1">The sequence shown here is derived from an EMBL/GenBank/DDBJ whole genome shotgun (WGS) entry which is preliminary data.</text>
</comment>
<dbReference type="EMBL" id="JAACJO010000008">
    <property type="protein sequence ID" value="KAF5354911.1"/>
    <property type="molecule type" value="Genomic_DNA"/>
</dbReference>
<evidence type="ECO:0000313" key="1">
    <source>
        <dbReference type="EMBL" id="KAF5354911.1"/>
    </source>
</evidence>
<dbReference type="AlphaFoldDB" id="A0A8H5FZG2"/>
<proteinExistence type="predicted"/>
<sequence>MDFEMSELLLTLKVEMKSFAAATAVIACLLTATVASPVPDNTVTLPPCPTDWKPIFGHGPVCDPNATPTPTLPPCPTDWNPKFGHGPVCDPNATPTPTA</sequence>
<gene>
    <name evidence="1" type="ORF">D9756_005620</name>
</gene>